<evidence type="ECO:0000256" key="1">
    <source>
        <dbReference type="SAM" id="MobiDB-lite"/>
    </source>
</evidence>
<dbReference type="EMBL" id="UZAL01028789">
    <property type="protein sequence ID" value="VDP43729.1"/>
    <property type="molecule type" value="Genomic_DNA"/>
</dbReference>
<feature type="region of interest" description="Disordered" evidence="1">
    <location>
        <begin position="1"/>
        <end position="64"/>
    </location>
</feature>
<evidence type="ECO:0000313" key="2">
    <source>
        <dbReference type="EMBL" id="VDP43729.1"/>
    </source>
</evidence>
<feature type="compositionally biased region" description="Polar residues" evidence="1">
    <location>
        <begin position="52"/>
        <end position="64"/>
    </location>
</feature>
<evidence type="ECO:0000313" key="3">
    <source>
        <dbReference type="Proteomes" id="UP000269396"/>
    </source>
</evidence>
<dbReference type="AlphaFoldDB" id="A0A183P1K9"/>
<protein>
    <submittedName>
        <fullName evidence="2">Uncharacterized protein</fullName>
    </submittedName>
</protein>
<name>A0A183P1K9_9TREM</name>
<reference evidence="2 3" key="1">
    <citation type="submission" date="2018-11" db="EMBL/GenBank/DDBJ databases">
        <authorList>
            <consortium name="Pathogen Informatics"/>
        </authorList>
    </citation>
    <scope>NUCLEOTIDE SEQUENCE [LARGE SCALE GENOMIC DNA]</scope>
    <source>
        <strain>Denwood</strain>
        <strain evidence="3">Zambia</strain>
    </source>
</reference>
<accession>A0A183P1K9</accession>
<sequence length="99" mass="10646">MCGQKGRESDVQGRGGSRQVRSAPKSVTETASPRSPIKRRKSPTRNPDRYPQPTSIPYSRKSAVTNHPAFLKATASITATNVQGASELQGHALVLLLCC</sequence>
<dbReference type="Proteomes" id="UP000269396">
    <property type="component" value="Unassembled WGS sequence"/>
</dbReference>
<gene>
    <name evidence="2" type="ORF">SMTD_LOCUS8245</name>
</gene>
<keyword evidence="3" id="KW-1185">Reference proteome</keyword>
<organism evidence="2 3">
    <name type="scientific">Schistosoma mattheei</name>
    <dbReference type="NCBI Taxonomy" id="31246"/>
    <lineage>
        <taxon>Eukaryota</taxon>
        <taxon>Metazoa</taxon>
        <taxon>Spiralia</taxon>
        <taxon>Lophotrochozoa</taxon>
        <taxon>Platyhelminthes</taxon>
        <taxon>Trematoda</taxon>
        <taxon>Digenea</taxon>
        <taxon>Strigeidida</taxon>
        <taxon>Schistosomatoidea</taxon>
        <taxon>Schistosomatidae</taxon>
        <taxon>Schistosoma</taxon>
    </lineage>
</organism>
<feature type="compositionally biased region" description="Basic and acidic residues" evidence="1">
    <location>
        <begin position="1"/>
        <end position="11"/>
    </location>
</feature>
<proteinExistence type="predicted"/>